<evidence type="ECO:0000313" key="1">
    <source>
        <dbReference type="EMBL" id="EOB01498.1"/>
    </source>
</evidence>
<proteinExistence type="predicted"/>
<organism evidence="1 2">
    <name type="scientific">Anas platyrhynchos</name>
    <name type="common">Mallard</name>
    <name type="synonym">Anas boschas</name>
    <dbReference type="NCBI Taxonomy" id="8839"/>
    <lineage>
        <taxon>Eukaryota</taxon>
        <taxon>Metazoa</taxon>
        <taxon>Chordata</taxon>
        <taxon>Craniata</taxon>
        <taxon>Vertebrata</taxon>
        <taxon>Euteleostomi</taxon>
        <taxon>Archelosauria</taxon>
        <taxon>Archosauria</taxon>
        <taxon>Dinosauria</taxon>
        <taxon>Saurischia</taxon>
        <taxon>Theropoda</taxon>
        <taxon>Coelurosauria</taxon>
        <taxon>Aves</taxon>
        <taxon>Neognathae</taxon>
        <taxon>Galloanserae</taxon>
        <taxon>Anseriformes</taxon>
        <taxon>Anatidae</taxon>
        <taxon>Anatinae</taxon>
        <taxon>Anas</taxon>
    </lineage>
</organism>
<dbReference type="EMBL" id="KB743085">
    <property type="protein sequence ID" value="EOB01498.1"/>
    <property type="molecule type" value="Genomic_DNA"/>
</dbReference>
<accession>R0LM60</accession>
<reference evidence="2" key="1">
    <citation type="journal article" date="2013" name="Nat. Genet.">
        <title>The duck genome and transcriptome provide insight into an avian influenza virus reservoir species.</title>
        <authorList>
            <person name="Huang Y."/>
            <person name="Li Y."/>
            <person name="Burt D.W."/>
            <person name="Chen H."/>
            <person name="Zhang Y."/>
            <person name="Qian W."/>
            <person name="Kim H."/>
            <person name="Gan S."/>
            <person name="Zhao Y."/>
            <person name="Li J."/>
            <person name="Yi K."/>
            <person name="Feng H."/>
            <person name="Zhu P."/>
            <person name="Li B."/>
            <person name="Liu Q."/>
            <person name="Fairley S."/>
            <person name="Magor K.E."/>
            <person name="Du Z."/>
            <person name="Hu X."/>
            <person name="Goodman L."/>
            <person name="Tafer H."/>
            <person name="Vignal A."/>
            <person name="Lee T."/>
            <person name="Kim K.W."/>
            <person name="Sheng Z."/>
            <person name="An Y."/>
            <person name="Searle S."/>
            <person name="Herrero J."/>
            <person name="Groenen M.A."/>
            <person name="Crooijmans R.P."/>
            <person name="Faraut T."/>
            <person name="Cai Q."/>
            <person name="Webster R.G."/>
            <person name="Aldridge J.R."/>
            <person name="Warren W.C."/>
            <person name="Bartschat S."/>
            <person name="Kehr S."/>
            <person name="Marz M."/>
            <person name="Stadler P.F."/>
            <person name="Smith J."/>
            <person name="Kraus R.H."/>
            <person name="Zhao Y."/>
            <person name="Ren L."/>
            <person name="Fei J."/>
            <person name="Morisson M."/>
            <person name="Kaiser P."/>
            <person name="Griffin D.K."/>
            <person name="Rao M."/>
            <person name="Pitel F."/>
            <person name="Wang J."/>
            <person name="Li N."/>
        </authorList>
    </citation>
    <scope>NUCLEOTIDE SEQUENCE [LARGE SCALE GENOMIC DNA]</scope>
</reference>
<keyword evidence="2" id="KW-1185">Reference proteome</keyword>
<dbReference type="Proteomes" id="UP000296049">
    <property type="component" value="Unassembled WGS sequence"/>
</dbReference>
<sequence>MLEFPRCPSHSPVCHAEPCWAREGLQQRVSSLCRHSPNRAAAGWEARKPGVKTEHAEALQALGLTCRCPQTAAGRSGSPSVLAEQTTGALVEQEGPGGLSNSRQMQALRPFGPECVCPAPTAQEEAAGKAEGGFCVFGGSRFPSPVVLHPVWNGIGVLHQLTLCALKAHCKHPDSCKHLKQHVLI</sequence>
<protein>
    <submittedName>
        <fullName evidence="1">Uncharacterized protein</fullName>
    </submittedName>
</protein>
<dbReference type="AlphaFoldDB" id="R0LM60"/>
<evidence type="ECO:0000313" key="2">
    <source>
        <dbReference type="Proteomes" id="UP000296049"/>
    </source>
</evidence>
<gene>
    <name evidence="1" type="ORF">Anapl_07824</name>
</gene>
<name>R0LM60_ANAPL</name>